<reference evidence="2 3" key="1">
    <citation type="journal article" date="2023" name="ISME J.">
        <title>Cultivation and genomic characterization of novel and ubiquitous marine nitrite-oxidizing bacteria from the Nitrospirales.</title>
        <authorList>
            <person name="Mueller A.J."/>
            <person name="Daebeler A."/>
            <person name="Herbold C.W."/>
            <person name="Kirkegaard R.H."/>
            <person name="Daims H."/>
        </authorList>
    </citation>
    <scope>NUCLEOTIDE SEQUENCE [LARGE SCALE GENOMIC DNA]</scope>
    <source>
        <strain evidence="2 3">EB</strain>
    </source>
</reference>
<evidence type="ECO:0000259" key="1">
    <source>
        <dbReference type="Pfam" id="PF07238"/>
    </source>
</evidence>
<protein>
    <submittedName>
        <fullName evidence="2">PilZ domain-containing protein</fullName>
    </submittedName>
</protein>
<comment type="caution">
    <text evidence="2">The sequence shown here is derived from an EMBL/GenBank/DDBJ whole genome shotgun (WGS) entry which is preliminary data.</text>
</comment>
<dbReference type="Pfam" id="PF07238">
    <property type="entry name" value="PilZ"/>
    <property type="match status" value="1"/>
</dbReference>
<organism evidence="2 3">
    <name type="scientific">Candidatus Nitronereus thalassa</name>
    <dbReference type="NCBI Taxonomy" id="3020898"/>
    <lineage>
        <taxon>Bacteria</taxon>
        <taxon>Pseudomonadati</taxon>
        <taxon>Nitrospirota</taxon>
        <taxon>Nitrospiria</taxon>
        <taxon>Nitrospirales</taxon>
        <taxon>Nitrospiraceae</taxon>
        <taxon>Candidatus Nitronereus</taxon>
    </lineage>
</organism>
<evidence type="ECO:0000313" key="3">
    <source>
        <dbReference type="Proteomes" id="UP001250932"/>
    </source>
</evidence>
<proteinExistence type="predicted"/>
<name>A0ABU3KAN9_9BACT</name>
<keyword evidence="3" id="KW-1185">Reference proteome</keyword>
<dbReference type="RefSeq" id="WP_313834026.1">
    <property type="nucleotide sequence ID" value="NZ_JAQOUE010000001.1"/>
</dbReference>
<dbReference type="Proteomes" id="UP001250932">
    <property type="component" value="Unassembled WGS sequence"/>
</dbReference>
<feature type="domain" description="PilZ" evidence="1">
    <location>
        <begin position="4"/>
        <end position="90"/>
    </location>
</feature>
<accession>A0ABU3KAN9</accession>
<evidence type="ECO:0000313" key="2">
    <source>
        <dbReference type="EMBL" id="MDT7043459.1"/>
    </source>
</evidence>
<dbReference type="EMBL" id="JAQOUE010000001">
    <property type="protein sequence ID" value="MDT7043459.1"/>
    <property type="molecule type" value="Genomic_DNA"/>
</dbReference>
<gene>
    <name evidence="2" type="ORF">PPG34_13965</name>
</gene>
<dbReference type="InterPro" id="IPR009875">
    <property type="entry name" value="PilZ_domain"/>
</dbReference>
<sequence>MKSERRKTPRVETLSEKFPSAEVRASHNQSIVAKCLNLSRHGALLELDRRGTVRFRVDEQVSVKLRLPQDVVWVAGIVRHCYGSRLGVFFPAGVGKALNSPTHISRKASQLATHRRAPQEILQAL</sequence>
<dbReference type="SUPFAM" id="SSF141371">
    <property type="entry name" value="PilZ domain-like"/>
    <property type="match status" value="1"/>
</dbReference>
<dbReference type="Gene3D" id="2.40.10.220">
    <property type="entry name" value="predicted glycosyltransferase like domains"/>
    <property type="match status" value="1"/>
</dbReference>